<sequence>MSDISIDHNKVCRVNTRVLVWVAMSSLAGISIMTGLIVFFSQPADILTANVRLVIANRNFTENMLDLSSVAWKSIEKPFCAEMDLYYKYSDMGSYYRRCKLRSLRSSADPIGLGVHITLDFQRTHITKNLHRMKEIIMLKSGRHTSHNKLYLVIRNFWVYLRSITVDIKIPPIPENPFGKLIICVSHYDNMHSKDGIQSVSHYDNMHSNYGMQSVSHYDNVHSKEGMHGVSHYDNMHSKYIMQSVFYYDNTYSKDDTQEVSRYDNMHSKDGMQSVSHYDSMHSKDGRQSVSHYDNTHSKDGRQGVSHYDSMDYIASGELLLIAPDQSITNKYFIPRTITTEPIRNSSMIVPMLSSLIRESTISPTAVDTTMSFSRLGSKLLQSPSINVVSTQNSLFANSLVSFSSESHKTPRIFNSNYYKNEKLRSTAGFTDKKSTISWDFETVYSSYNKISNSTASVPLHRVPNTINTKPSLEQQSSLLYTTQMPVMYGKSKQPFHENIVNNQPRQEVQEIKVKPSSTSSFLLSVNTTNRSSPDFLVSSTIVKQTFSGELLLDVNEIQEVIIQTEISRPSTKSIVQSRGVTDGMKVLRVESIPNIQERVDFRPNIDFEKVPSNNTLLPSQKQGKVSDGNNIKMKEVNGISKLLFTAPIKNELTLSHEDRLGDIGVYIPTQAMPNSVVMQIPSIDSKRAIFDTFPFLKSFEDLLDTRLTLLSPARNTGALLPNTDAVERTEMIVNSDINKIVTGTTSHRTEAYIGPTSTNTPTHGVRVIETPQIFVNSTKGYFENANDHRELGSQLSAQSGETSAPSPYEMTLSAFFVQSGANNGTLWPFAGYRDIIHIGEIHETNVGIADVDEISSDLITSSNLRSIHPFVSEQNISNTVENSLQINAQTDMANEFPIGSTGSPSKALDTRKVTPNEQVPLHSENNINQETNIRGIISGFETNKASNPVSTNFQDAIMNADSNKASNPVSTNFQDAIMNADSNKASNPVSTNFQDAIMNADSNKASNPVSTNFQDAIMNADSNKASNPVSTNFQDAIMNADSNIDDVKGNEMTVSSDINNTATAVINHAMDAYNVPTNTITLGHRRGVIETKQIIVNSTKDIFDNVNDHGKLDLQLGTQSRYIDAPNNFEKTGAFDVPMSRNNGTLYGYKDITYTEDTQSGILTDDTSVSNVMSSSNVNLTQQVLSRVDVVKPALAKVRINSFITKSLPIRSRKVQLGKLENLRLVPIVQSFFQSGEKRLAETAIQGFVSGHNKNIVMNSVGRNSQGAFRNSELHHIITTGAYSRLRHEPIHSYQADVDKDGEAHIANIREQTQHNVGYNRNRNKNNLRGIGHKHISLVERVSRNEVTNSLPQYSISRLGNMNLRYFLRSYCPNALIYETYVHPTGSKIRPFFTANERAFSQLLKFPMAQPTRAHLYKYPKYKYLRQRPWSKNANINHLTYINTFSYGSVTGGTGRYFLNSLWNKFVKVNGHVHILPNIIQNDYTQYWYGDYMRTTSTLQSIFDM</sequence>
<feature type="transmembrane region" description="Helical" evidence="2">
    <location>
        <begin position="18"/>
        <end position="40"/>
    </location>
</feature>
<dbReference type="InterPro" id="IPR036364">
    <property type="entry name" value="SEA_dom_sf"/>
</dbReference>
<dbReference type="Gene3D" id="3.30.70.960">
    <property type="entry name" value="SEA domain"/>
    <property type="match status" value="1"/>
</dbReference>
<dbReference type="Pfam" id="PF01390">
    <property type="entry name" value="SEA"/>
    <property type="match status" value="1"/>
</dbReference>
<keyword evidence="2" id="KW-1133">Transmembrane helix</keyword>
<evidence type="ECO:0000256" key="2">
    <source>
        <dbReference type="SAM" id="Phobius"/>
    </source>
</evidence>
<gene>
    <name evidence="4" type="ORF">ACJMK2_017874</name>
</gene>
<dbReference type="Proteomes" id="UP001634394">
    <property type="component" value="Unassembled WGS sequence"/>
</dbReference>
<evidence type="ECO:0000313" key="5">
    <source>
        <dbReference type="Proteomes" id="UP001634394"/>
    </source>
</evidence>
<name>A0ABD3UFK9_SINWO</name>
<evidence type="ECO:0000256" key="1">
    <source>
        <dbReference type="SAM" id="MobiDB-lite"/>
    </source>
</evidence>
<feature type="non-terminal residue" evidence="4">
    <location>
        <position position="1506"/>
    </location>
</feature>
<proteinExistence type="predicted"/>
<keyword evidence="5" id="KW-1185">Reference proteome</keyword>
<dbReference type="EMBL" id="JBJQND010000016">
    <property type="protein sequence ID" value="KAL3846933.1"/>
    <property type="molecule type" value="Genomic_DNA"/>
</dbReference>
<dbReference type="PROSITE" id="PS50024">
    <property type="entry name" value="SEA"/>
    <property type="match status" value="1"/>
</dbReference>
<keyword evidence="2" id="KW-0812">Transmembrane</keyword>
<protein>
    <recommendedName>
        <fullName evidence="3">SEA domain-containing protein</fullName>
    </recommendedName>
</protein>
<organism evidence="4 5">
    <name type="scientific">Sinanodonta woodiana</name>
    <name type="common">Chinese pond mussel</name>
    <name type="synonym">Anodonta woodiana</name>
    <dbReference type="NCBI Taxonomy" id="1069815"/>
    <lineage>
        <taxon>Eukaryota</taxon>
        <taxon>Metazoa</taxon>
        <taxon>Spiralia</taxon>
        <taxon>Lophotrochozoa</taxon>
        <taxon>Mollusca</taxon>
        <taxon>Bivalvia</taxon>
        <taxon>Autobranchia</taxon>
        <taxon>Heteroconchia</taxon>
        <taxon>Palaeoheterodonta</taxon>
        <taxon>Unionida</taxon>
        <taxon>Unionoidea</taxon>
        <taxon>Unionidae</taxon>
        <taxon>Unioninae</taxon>
        <taxon>Sinanodonta</taxon>
    </lineage>
</organism>
<accession>A0ABD3UFK9</accession>
<comment type="caution">
    <text evidence="4">The sequence shown here is derived from an EMBL/GenBank/DDBJ whole genome shotgun (WGS) entry which is preliminary data.</text>
</comment>
<evidence type="ECO:0000259" key="3">
    <source>
        <dbReference type="PROSITE" id="PS50024"/>
    </source>
</evidence>
<evidence type="ECO:0000313" key="4">
    <source>
        <dbReference type="EMBL" id="KAL3846933.1"/>
    </source>
</evidence>
<dbReference type="InterPro" id="IPR000082">
    <property type="entry name" value="SEA_dom"/>
</dbReference>
<keyword evidence="2" id="KW-0472">Membrane</keyword>
<feature type="domain" description="SEA" evidence="3">
    <location>
        <begin position="43"/>
        <end position="157"/>
    </location>
</feature>
<feature type="region of interest" description="Disordered" evidence="1">
    <location>
        <begin position="268"/>
        <end position="305"/>
    </location>
</feature>
<reference evidence="4 5" key="1">
    <citation type="submission" date="2024-11" db="EMBL/GenBank/DDBJ databases">
        <title>Chromosome-level genome assembly of the freshwater bivalve Anodonta woodiana.</title>
        <authorList>
            <person name="Chen X."/>
        </authorList>
    </citation>
    <scope>NUCLEOTIDE SEQUENCE [LARGE SCALE GENOMIC DNA]</scope>
    <source>
        <strain evidence="4">MN2024</strain>
        <tissue evidence="4">Gills</tissue>
    </source>
</reference>
<dbReference type="SUPFAM" id="SSF82671">
    <property type="entry name" value="SEA domain"/>
    <property type="match status" value="1"/>
</dbReference>